<gene>
    <name evidence="3" type="ORF">IC602_11350</name>
</gene>
<protein>
    <submittedName>
        <fullName evidence="3">Anti-repressor SinI family protein</fullName>
    </submittedName>
</protein>
<comment type="caution">
    <text evidence="3">The sequence shown here is derived from an EMBL/GenBank/DDBJ whole genome shotgun (WGS) entry which is preliminary data.</text>
</comment>
<organism evidence="3 4">
    <name type="scientific">Virgibacillus halodenitrificans</name>
    <name type="common">Bacillus halodenitrificans</name>
    <dbReference type="NCBI Taxonomy" id="1482"/>
    <lineage>
        <taxon>Bacteria</taxon>
        <taxon>Bacillati</taxon>
        <taxon>Bacillota</taxon>
        <taxon>Bacilli</taxon>
        <taxon>Bacillales</taxon>
        <taxon>Bacillaceae</taxon>
        <taxon>Virgibacillus</taxon>
    </lineage>
</organism>
<dbReference type="Pfam" id="PF08671">
    <property type="entry name" value="SinI"/>
    <property type="match status" value="1"/>
</dbReference>
<name>A0ABR7VPH2_VIRHA</name>
<proteinExistence type="predicted"/>
<dbReference type="PROSITE" id="PS50937">
    <property type="entry name" value="HTH_MERR_2"/>
    <property type="match status" value="1"/>
</dbReference>
<dbReference type="PROSITE" id="PS51500">
    <property type="entry name" value="SIN"/>
    <property type="match status" value="1"/>
</dbReference>
<evidence type="ECO:0000259" key="1">
    <source>
        <dbReference type="PROSITE" id="PS50937"/>
    </source>
</evidence>
<dbReference type="SUPFAM" id="SSF47406">
    <property type="entry name" value="SinR repressor dimerisation domain-like"/>
    <property type="match status" value="1"/>
</dbReference>
<dbReference type="GeneID" id="71515427"/>
<reference evidence="3 4" key="1">
    <citation type="submission" date="2020-09" db="EMBL/GenBank/DDBJ databases">
        <title>Draft Genome Sequences of Oil-Oxidizing Bacteria Halomonas titanicae, Marinobacter lutaoensis, and Virgibacillus halodenitrificans Isolated from Highly Saline Environments.</title>
        <authorList>
            <person name="Grouzdev D.S."/>
            <person name="Sokolova D.S."/>
            <person name="Semenova E.M."/>
            <person name="Borzenkov I.A."/>
            <person name="Bidzhieva S.K."/>
            <person name="Poltaraus A.B."/>
            <person name="Nazina T.N."/>
        </authorList>
    </citation>
    <scope>NUCLEOTIDE SEQUENCE [LARGE SCALE GENOMIC DNA]</scope>
    <source>
        <strain evidence="3 4">VKM B-3472D</strain>
    </source>
</reference>
<dbReference type="RefSeq" id="WP_019377771.1">
    <property type="nucleotide sequence ID" value="NZ_CP017962.1"/>
</dbReference>
<dbReference type="EMBL" id="JACWEZ010000006">
    <property type="protein sequence ID" value="MBD1223191.1"/>
    <property type="molecule type" value="Genomic_DNA"/>
</dbReference>
<dbReference type="InterPro" id="IPR036281">
    <property type="entry name" value="SinR/SinI_dimer_dom_sf"/>
</dbReference>
<evidence type="ECO:0000313" key="3">
    <source>
        <dbReference type="EMBL" id="MBD1223191.1"/>
    </source>
</evidence>
<evidence type="ECO:0000259" key="2">
    <source>
        <dbReference type="PROSITE" id="PS51500"/>
    </source>
</evidence>
<evidence type="ECO:0000313" key="4">
    <source>
        <dbReference type="Proteomes" id="UP000621631"/>
    </source>
</evidence>
<feature type="domain" description="Sin" evidence="2">
    <location>
        <begin position="1"/>
        <end position="39"/>
    </location>
</feature>
<keyword evidence="4" id="KW-1185">Reference proteome</keyword>
<dbReference type="Proteomes" id="UP000621631">
    <property type="component" value="Unassembled WGS sequence"/>
</dbReference>
<sequence length="41" mass="4644">MTSKVEINTVDKEWLELIKEAKTLGIPLKEIKLFLSGNKKG</sequence>
<dbReference type="InterPro" id="IPR000551">
    <property type="entry name" value="MerR-type_HTH_dom"/>
</dbReference>
<feature type="domain" description="HTH merR-type" evidence="1">
    <location>
        <begin position="13"/>
        <end position="37"/>
    </location>
</feature>
<accession>A0ABR7VPH2</accession>
<dbReference type="InterPro" id="IPR010981">
    <property type="entry name" value="SinR/SinI_dimer_dom"/>
</dbReference>